<evidence type="ECO:0000313" key="2">
    <source>
        <dbReference type="EMBL" id="UTT63437.1"/>
    </source>
</evidence>
<dbReference type="EMBL" id="CP101497">
    <property type="protein sequence ID" value="UTT63437.1"/>
    <property type="molecule type" value="Genomic_DNA"/>
</dbReference>
<feature type="region of interest" description="Disordered" evidence="1">
    <location>
        <begin position="71"/>
        <end position="115"/>
    </location>
</feature>
<evidence type="ECO:0000313" key="3">
    <source>
        <dbReference type="Proteomes" id="UP001060039"/>
    </source>
</evidence>
<keyword evidence="3" id="KW-1185">Reference proteome</keyword>
<feature type="compositionally biased region" description="Basic residues" evidence="1">
    <location>
        <begin position="83"/>
        <end position="104"/>
    </location>
</feature>
<dbReference type="Proteomes" id="UP001060039">
    <property type="component" value="Chromosome"/>
</dbReference>
<evidence type="ECO:0000256" key="1">
    <source>
        <dbReference type="SAM" id="MobiDB-lite"/>
    </source>
</evidence>
<reference evidence="2" key="1">
    <citation type="submission" date="2022-07" db="EMBL/GenBank/DDBJ databases">
        <title>Taxonomic analysis of Microcella humidisoli nov. sp., isolated from riverside soil.</title>
        <authorList>
            <person name="Molina K.M."/>
            <person name="Kim S.B."/>
        </authorList>
    </citation>
    <scope>NUCLEOTIDE SEQUENCE</scope>
    <source>
        <strain evidence="2">MMS21-STM10</strain>
    </source>
</reference>
<organism evidence="2 3">
    <name type="scientific">Microcella humidisoli</name>
    <dbReference type="NCBI Taxonomy" id="2963406"/>
    <lineage>
        <taxon>Bacteria</taxon>
        <taxon>Bacillati</taxon>
        <taxon>Actinomycetota</taxon>
        <taxon>Actinomycetes</taxon>
        <taxon>Micrococcales</taxon>
        <taxon>Microbacteriaceae</taxon>
        <taxon>Microcella</taxon>
    </lineage>
</organism>
<feature type="compositionally biased region" description="Basic and acidic residues" evidence="1">
    <location>
        <begin position="105"/>
        <end position="115"/>
    </location>
</feature>
<gene>
    <name evidence="2" type="ORF">NNL39_04860</name>
</gene>
<name>A0ABY5FZV3_9MICO</name>
<dbReference type="RefSeq" id="WP_255160569.1">
    <property type="nucleotide sequence ID" value="NZ_CP101497.1"/>
</dbReference>
<sequence length="115" mass="13258">MKNSSEPTDRPAFDADSMNPRRWMRIAAWRKRALAHEYYRGLDDTAREGISDEDYATTMATLERMARNLGWDESQGMPGGRPGHGRWPGRGHHRGHHRHHGRCRAGHEDRETVEA</sequence>
<protein>
    <submittedName>
        <fullName evidence="2">Uncharacterized protein</fullName>
    </submittedName>
</protein>
<proteinExistence type="predicted"/>
<accession>A0ABY5FZV3</accession>